<evidence type="ECO:0000313" key="1">
    <source>
        <dbReference type="EMBL" id="BBI63014.1"/>
    </source>
</evidence>
<dbReference type="Proteomes" id="UP000320231">
    <property type="component" value="Chromosome"/>
</dbReference>
<dbReference type="AlphaFoldDB" id="A0A455UJC2"/>
<evidence type="ECO:0008006" key="3">
    <source>
        <dbReference type="Google" id="ProtNLM"/>
    </source>
</evidence>
<dbReference type="InterPro" id="IPR035919">
    <property type="entry name" value="EAL_sf"/>
</dbReference>
<gene>
    <name evidence="1" type="ORF">HSBAA_43200</name>
</gene>
<proteinExistence type="predicted"/>
<evidence type="ECO:0000313" key="2">
    <source>
        <dbReference type="Proteomes" id="UP000320231"/>
    </source>
</evidence>
<protein>
    <recommendedName>
        <fullName evidence="3">EAL domain-containing protein</fullName>
    </recommendedName>
</protein>
<name>A0A455UJC2_9GAMM</name>
<sequence length="140" mass="15696">MLFQHWRVVKTAPSGDILLPAAIIPYAPHDERATLLATLDDALAQAESLTSHKQVVVRQRERVSLYSSRAEWRSALEAAILVGPELAYFPVINAQGNILHYECPARLKLGGEWQTAGVFIPWITRFDMEPALDLAVIKRH</sequence>
<accession>A0A455UJC2</accession>
<dbReference type="EMBL" id="AP019514">
    <property type="protein sequence ID" value="BBI63014.1"/>
    <property type="molecule type" value="Genomic_DNA"/>
</dbReference>
<dbReference type="KEGG" id="hsr:HSBAA_43200"/>
<dbReference type="SUPFAM" id="SSF141868">
    <property type="entry name" value="EAL domain-like"/>
    <property type="match status" value="1"/>
</dbReference>
<reference evidence="1 2" key="1">
    <citation type="journal article" date="2019" name="Microbiol. Resour. Announc.">
        <title>Complete Genome Sequence of Halomonas sulfidaeris Strain Esulfide1 Isolated from a Metal Sulfide Rock at a Depth of 2,200 Meters, Obtained Using Nanopore Sequencing.</title>
        <authorList>
            <person name="Saito M."/>
            <person name="Nishigata A."/>
            <person name="Galipon J."/>
            <person name="Arakawa K."/>
        </authorList>
    </citation>
    <scope>NUCLEOTIDE SEQUENCE [LARGE SCALE GENOMIC DNA]</scope>
    <source>
        <strain evidence="1 2">ATCC BAA-803</strain>
    </source>
</reference>
<organism evidence="1 2">
    <name type="scientific">Vreelandella sulfidaeris</name>
    <dbReference type="NCBI Taxonomy" id="115553"/>
    <lineage>
        <taxon>Bacteria</taxon>
        <taxon>Pseudomonadati</taxon>
        <taxon>Pseudomonadota</taxon>
        <taxon>Gammaproteobacteria</taxon>
        <taxon>Oceanospirillales</taxon>
        <taxon>Halomonadaceae</taxon>
        <taxon>Vreelandella</taxon>
    </lineage>
</organism>